<dbReference type="EMBL" id="JADEWC010000009">
    <property type="protein sequence ID" value="MBE9222218.1"/>
    <property type="molecule type" value="Genomic_DNA"/>
</dbReference>
<feature type="domain" description="GtrA/DPMS transmembrane" evidence="7">
    <location>
        <begin position="15"/>
        <end position="130"/>
    </location>
</feature>
<evidence type="ECO:0000313" key="8">
    <source>
        <dbReference type="EMBL" id="MBE9222218.1"/>
    </source>
</evidence>
<gene>
    <name evidence="8" type="ORF">IQ215_05860</name>
</gene>
<dbReference type="InterPro" id="IPR051401">
    <property type="entry name" value="GtrA_CellWall_Glycosyl"/>
</dbReference>
<reference evidence="8 9" key="1">
    <citation type="submission" date="2020-10" db="EMBL/GenBank/DDBJ databases">
        <authorList>
            <person name="Castelo-Branco R."/>
            <person name="Eusebio N."/>
            <person name="Adriana R."/>
            <person name="Vieira A."/>
            <person name="Brugerolle De Fraissinette N."/>
            <person name="Rezende De Castro R."/>
            <person name="Schneider M.P."/>
            <person name="Vasconcelos V."/>
            <person name="Leao P.N."/>
        </authorList>
    </citation>
    <scope>NUCLEOTIDE SEQUENCE [LARGE SCALE GENOMIC DNA]</scope>
    <source>
        <strain evidence="8 9">LEGE 03274</strain>
    </source>
</reference>
<dbReference type="RefSeq" id="WP_015223726.1">
    <property type="nucleotide sequence ID" value="NZ_JADEWC010000009.1"/>
</dbReference>
<proteinExistence type="inferred from homology"/>
<keyword evidence="9" id="KW-1185">Reference proteome</keyword>
<organism evidence="8 9">
    <name type="scientific">Cyanobacterium stanieri LEGE 03274</name>
    <dbReference type="NCBI Taxonomy" id="1828756"/>
    <lineage>
        <taxon>Bacteria</taxon>
        <taxon>Bacillati</taxon>
        <taxon>Cyanobacteriota</taxon>
        <taxon>Cyanophyceae</taxon>
        <taxon>Oscillatoriophycideae</taxon>
        <taxon>Chroococcales</taxon>
        <taxon>Geminocystaceae</taxon>
        <taxon>Cyanobacterium</taxon>
    </lineage>
</organism>
<dbReference type="PANTHER" id="PTHR38459:SF1">
    <property type="entry name" value="PROPHAGE BACTOPRENOL-LINKED GLUCOSE TRANSLOCASE HOMOLOG"/>
    <property type="match status" value="1"/>
</dbReference>
<accession>A0ABR9V2X0</accession>
<evidence type="ECO:0000256" key="1">
    <source>
        <dbReference type="ARBA" id="ARBA00004141"/>
    </source>
</evidence>
<dbReference type="PANTHER" id="PTHR38459">
    <property type="entry name" value="PROPHAGE BACTOPRENOL-LINKED GLUCOSE TRANSLOCASE HOMOLOG"/>
    <property type="match status" value="1"/>
</dbReference>
<protein>
    <submittedName>
        <fullName evidence="8">GtrA family protein</fullName>
    </submittedName>
</protein>
<evidence type="ECO:0000256" key="3">
    <source>
        <dbReference type="ARBA" id="ARBA00022692"/>
    </source>
</evidence>
<comment type="subcellular location">
    <subcellularLocation>
        <location evidence="1">Membrane</location>
        <topology evidence="1">Multi-pass membrane protein</topology>
    </subcellularLocation>
</comment>
<name>A0ABR9V2X0_9CHRO</name>
<feature type="transmembrane region" description="Helical" evidence="6">
    <location>
        <begin position="105"/>
        <end position="124"/>
    </location>
</feature>
<evidence type="ECO:0000256" key="2">
    <source>
        <dbReference type="ARBA" id="ARBA00009399"/>
    </source>
</evidence>
<evidence type="ECO:0000259" key="7">
    <source>
        <dbReference type="Pfam" id="PF04138"/>
    </source>
</evidence>
<comment type="similarity">
    <text evidence="2">Belongs to the GtrA family.</text>
</comment>
<keyword evidence="5 6" id="KW-0472">Membrane</keyword>
<evidence type="ECO:0000256" key="4">
    <source>
        <dbReference type="ARBA" id="ARBA00022989"/>
    </source>
</evidence>
<sequence length="134" mass="15868">MIKIILSLIDIKVFKFLFIGGFCALLTLALMYFLTSILLINYLISAVITILVTNYIGFFLNKVFTFQTDKKLFWRELWKYYGVMLSSNMINLCIIYTLVDIIRIWYLYANMISIVALTPVNYLLHKYWSFKKKS</sequence>
<comment type="caution">
    <text evidence="8">The sequence shown here is derived from an EMBL/GenBank/DDBJ whole genome shotgun (WGS) entry which is preliminary data.</text>
</comment>
<evidence type="ECO:0000313" key="9">
    <source>
        <dbReference type="Proteomes" id="UP000654604"/>
    </source>
</evidence>
<feature type="transmembrane region" description="Helical" evidence="6">
    <location>
        <begin position="80"/>
        <end position="99"/>
    </location>
</feature>
<evidence type="ECO:0000256" key="5">
    <source>
        <dbReference type="ARBA" id="ARBA00023136"/>
    </source>
</evidence>
<feature type="transmembrane region" description="Helical" evidence="6">
    <location>
        <begin position="12"/>
        <end position="33"/>
    </location>
</feature>
<dbReference type="Pfam" id="PF04138">
    <property type="entry name" value="GtrA_DPMS_TM"/>
    <property type="match status" value="1"/>
</dbReference>
<feature type="transmembrane region" description="Helical" evidence="6">
    <location>
        <begin position="39"/>
        <end position="60"/>
    </location>
</feature>
<dbReference type="Proteomes" id="UP000654604">
    <property type="component" value="Unassembled WGS sequence"/>
</dbReference>
<keyword evidence="4 6" id="KW-1133">Transmembrane helix</keyword>
<evidence type="ECO:0000256" key="6">
    <source>
        <dbReference type="SAM" id="Phobius"/>
    </source>
</evidence>
<dbReference type="InterPro" id="IPR007267">
    <property type="entry name" value="GtrA_DPMS_TM"/>
</dbReference>
<keyword evidence="3 6" id="KW-0812">Transmembrane</keyword>